<evidence type="ECO:0000256" key="2">
    <source>
        <dbReference type="ARBA" id="ARBA00012122"/>
    </source>
</evidence>
<organism evidence="6 7">
    <name type="scientific">Cyprinus carpio</name>
    <name type="common">Common carp</name>
    <dbReference type="NCBI Taxonomy" id="7962"/>
    <lineage>
        <taxon>Eukaryota</taxon>
        <taxon>Metazoa</taxon>
        <taxon>Chordata</taxon>
        <taxon>Craniata</taxon>
        <taxon>Vertebrata</taxon>
        <taxon>Euteleostomi</taxon>
        <taxon>Actinopterygii</taxon>
        <taxon>Neopterygii</taxon>
        <taxon>Teleostei</taxon>
        <taxon>Ostariophysi</taxon>
        <taxon>Cypriniformes</taxon>
        <taxon>Cyprinidae</taxon>
        <taxon>Cyprininae</taxon>
        <taxon>Cyprinus</taxon>
    </lineage>
</organism>
<proteinExistence type="inferred from homology"/>
<evidence type="ECO:0000259" key="5">
    <source>
        <dbReference type="Pfam" id="PF01869"/>
    </source>
</evidence>
<evidence type="ECO:0000256" key="3">
    <source>
        <dbReference type="ARBA" id="ARBA00014974"/>
    </source>
</evidence>
<dbReference type="InterPro" id="IPR039758">
    <property type="entry name" value="NAGK-like"/>
</dbReference>
<evidence type="ECO:0000256" key="1">
    <source>
        <dbReference type="ARBA" id="ARBA00006198"/>
    </source>
</evidence>
<evidence type="ECO:0000313" key="6">
    <source>
        <dbReference type="Ensembl" id="ENSCCRP00020071674.1"/>
    </source>
</evidence>
<sequence>GSAVYGGKLFLTLTAVGHSKAVLVSAEEHSLRQMGHVTITGAKIKAGLDPDTPDMSLSGGEQKAIIQKMIDDTREGYPKLRQSYFITTGAMATAIDYGGVVVISGTGSNCKLVNPDGKQVGCGGWGHMMGDEGSAYWISHLAIKMVFDARDNLVTSPHDITYVKKAMEEYFQKSHFAGFCRKQAEGGNAGDALCQHIFTETGKALARHNRSCPSQRTSAWLATFQLLCSLIINFTFKVVM</sequence>
<dbReference type="PANTHER" id="PTHR12862">
    <property type="entry name" value="BADF TYPE ATPASE DOMAIN-CONTAINING PROTEIN"/>
    <property type="match status" value="1"/>
</dbReference>
<dbReference type="InterPro" id="IPR002731">
    <property type="entry name" value="ATPase_BadF"/>
</dbReference>
<dbReference type="SUPFAM" id="SSF53067">
    <property type="entry name" value="Actin-like ATPase domain"/>
    <property type="match status" value="1"/>
</dbReference>
<dbReference type="Ensembl" id="ENSCCRT00020078722.1">
    <property type="protein sequence ID" value="ENSCCRP00020071674.1"/>
    <property type="gene ID" value="ENSCCRG00020033549.1"/>
</dbReference>
<dbReference type="PANTHER" id="PTHR12862:SF0">
    <property type="entry name" value="N-ACETYL-D-GLUCOSAMINE KINASE"/>
    <property type="match status" value="1"/>
</dbReference>
<evidence type="ECO:0000256" key="4">
    <source>
        <dbReference type="ARBA" id="ARBA00031123"/>
    </source>
</evidence>
<reference evidence="6" key="1">
    <citation type="submission" date="2025-08" db="UniProtKB">
        <authorList>
            <consortium name="Ensembl"/>
        </authorList>
    </citation>
    <scope>IDENTIFICATION</scope>
</reference>
<evidence type="ECO:0000313" key="7">
    <source>
        <dbReference type="Proteomes" id="UP000694701"/>
    </source>
</evidence>
<dbReference type="Gene3D" id="3.30.420.40">
    <property type="match status" value="1"/>
</dbReference>
<dbReference type="Pfam" id="PF01869">
    <property type="entry name" value="BcrAD_BadFG"/>
    <property type="match status" value="1"/>
</dbReference>
<feature type="domain" description="ATPase BadF/BadG/BcrA/BcrD type" evidence="5">
    <location>
        <begin position="76"/>
        <end position="207"/>
    </location>
</feature>
<accession>A0A8C2HYD1</accession>
<comment type="similarity">
    <text evidence="1">Belongs to the eukaryotic-type N-acetylglucosamine kinase family.</text>
</comment>
<dbReference type="Proteomes" id="UP000694701">
    <property type="component" value="Unplaced"/>
</dbReference>
<dbReference type="AlphaFoldDB" id="A0A8C2HYD1"/>
<dbReference type="InterPro" id="IPR043129">
    <property type="entry name" value="ATPase_NBD"/>
</dbReference>
<protein>
    <recommendedName>
        <fullName evidence="3">N-acetyl-D-glucosamine kinase</fullName>
        <ecNumber evidence="2">2.7.1.59</ecNumber>
    </recommendedName>
    <alternativeName>
        <fullName evidence="4">GlcNAc kinase</fullName>
    </alternativeName>
</protein>
<name>A0A8C2HYD1_CYPCA</name>
<dbReference type="EC" id="2.7.1.59" evidence="2"/>
<dbReference type="GO" id="GO:0045127">
    <property type="term" value="F:N-acetylglucosamine kinase activity"/>
    <property type="evidence" value="ECO:0007669"/>
    <property type="project" value="UniProtKB-EC"/>
</dbReference>